<evidence type="ECO:0000313" key="3">
    <source>
        <dbReference type="EMBL" id="KAL3757671.1"/>
    </source>
</evidence>
<feature type="chain" id="PRO_5044743678" description="Peptidase S9 prolyl oligopeptidase catalytic domain-containing protein" evidence="1">
    <location>
        <begin position="25"/>
        <end position="733"/>
    </location>
</feature>
<protein>
    <recommendedName>
        <fullName evidence="2">Peptidase S9 prolyl oligopeptidase catalytic domain-containing protein</fullName>
    </recommendedName>
</protein>
<sequence length="733" mass="80209">MHRPALLFASSLLTSSLSPLSSLAFVLRPNNNNFFLGTRSLMPSVSRATSTMNNNMAIVDKPYGAWTSPITSKSITANTVRLSDVTYCNGHVYWLEMRPKEGGRNVLCRLLPSVENSVVEEATPPESNIRTRVHEYGGGSFVLVLGKTMKETEGNEEAIIYYSEFASQRLCRVISDATSMPVTPDTITYRYADGVLTPNGNTMYCIREDHTNPEPKNVVNELVSINLEDGTMNVIATGNDFYAAPRLSSDGSKLAYITWNHPNMPWDATELRMVDLSSSSSTSNNKSEMHTLIAGKDGDTSVIQPSWHPHTGELYYISDQSGYYNIYRAGCDQSILPMEYDFGGSSPGWTLGRQEFSFLPRDGRLVAQYTKDGNTVLVVADVVSEKDKAVDVQEYSGDKDGLPRMFGGIVPSDDDSNTLYFLGGSPSVPTSIYKWNLDSRSPATVLTCSSNLTFPDDVISAPEQIEFPTTLGTAYGYYYPPKNGGFTCTTEKAPPLLVKAHGGPTSCTGASFNAGIQFWTSRGFAVLDVDYGGSTGYGRAYRRRLRKSWGIVDIDDVCNGAKYLVKEGLADDNRLCIDGGSAGGYTTLGALAFRDVFKAGTSMYGIGDLSALAADTHKFESRYLDGLVGAYPEDEEIYKERSPIESIDTLSCPILLLQGVEDKVVPPNQAKMMHEALLKKGIPTALKLYEGEQHGFRKAENIEDALDSELAFYGKVFGIEDIPGAIELKIDNL</sequence>
<gene>
    <name evidence="3" type="ORF">ACHAWU_004456</name>
</gene>
<feature type="signal peptide" evidence="1">
    <location>
        <begin position="1"/>
        <end position="24"/>
    </location>
</feature>
<dbReference type="Gene3D" id="2.120.10.30">
    <property type="entry name" value="TolB, C-terminal domain"/>
    <property type="match status" value="1"/>
</dbReference>
<dbReference type="PANTHER" id="PTHR43056">
    <property type="entry name" value="PEPTIDASE S9 PROLYL OLIGOPEPTIDASE"/>
    <property type="match status" value="1"/>
</dbReference>
<dbReference type="InterPro" id="IPR011042">
    <property type="entry name" value="6-blade_b-propeller_TolB-like"/>
</dbReference>
<organism evidence="3 4">
    <name type="scientific">Discostella pseudostelligera</name>
    <dbReference type="NCBI Taxonomy" id="259834"/>
    <lineage>
        <taxon>Eukaryota</taxon>
        <taxon>Sar</taxon>
        <taxon>Stramenopiles</taxon>
        <taxon>Ochrophyta</taxon>
        <taxon>Bacillariophyta</taxon>
        <taxon>Coscinodiscophyceae</taxon>
        <taxon>Thalassiosirophycidae</taxon>
        <taxon>Stephanodiscales</taxon>
        <taxon>Stephanodiscaceae</taxon>
        <taxon>Discostella</taxon>
    </lineage>
</organism>
<feature type="domain" description="Peptidase S9 prolyl oligopeptidase catalytic" evidence="2">
    <location>
        <begin position="511"/>
        <end position="718"/>
    </location>
</feature>
<dbReference type="Pfam" id="PF00326">
    <property type="entry name" value="Peptidase_S9"/>
    <property type="match status" value="1"/>
</dbReference>
<dbReference type="EMBL" id="JALLBG020000255">
    <property type="protein sequence ID" value="KAL3757671.1"/>
    <property type="molecule type" value="Genomic_DNA"/>
</dbReference>
<dbReference type="InterPro" id="IPR001375">
    <property type="entry name" value="Peptidase_S9_cat"/>
</dbReference>
<dbReference type="SUPFAM" id="SSF53474">
    <property type="entry name" value="alpha/beta-Hydrolases"/>
    <property type="match status" value="1"/>
</dbReference>
<evidence type="ECO:0000259" key="2">
    <source>
        <dbReference type="Pfam" id="PF00326"/>
    </source>
</evidence>
<dbReference type="InterPro" id="IPR029058">
    <property type="entry name" value="AB_hydrolase_fold"/>
</dbReference>
<comment type="caution">
    <text evidence="3">The sequence shown here is derived from an EMBL/GenBank/DDBJ whole genome shotgun (WGS) entry which is preliminary data.</text>
</comment>
<dbReference type="AlphaFoldDB" id="A0ABD3M6L6"/>
<accession>A0ABD3M6L6</accession>
<dbReference type="PANTHER" id="PTHR43056:SF5">
    <property type="entry name" value="PEPTIDASE S9 PROLYL OLIGOPEPTIDASE CATALYTIC DOMAIN-CONTAINING PROTEIN"/>
    <property type="match status" value="1"/>
</dbReference>
<dbReference type="InterPro" id="IPR050585">
    <property type="entry name" value="Xaa-Pro_dipeptidyl-ppase/CocE"/>
</dbReference>
<keyword evidence="1" id="KW-0732">Signal</keyword>
<keyword evidence="4" id="KW-1185">Reference proteome</keyword>
<dbReference type="Gene3D" id="3.40.50.1820">
    <property type="entry name" value="alpha/beta hydrolase"/>
    <property type="match status" value="1"/>
</dbReference>
<evidence type="ECO:0000313" key="4">
    <source>
        <dbReference type="Proteomes" id="UP001530293"/>
    </source>
</evidence>
<name>A0ABD3M6L6_9STRA</name>
<evidence type="ECO:0000256" key="1">
    <source>
        <dbReference type="SAM" id="SignalP"/>
    </source>
</evidence>
<dbReference type="Proteomes" id="UP001530293">
    <property type="component" value="Unassembled WGS sequence"/>
</dbReference>
<proteinExistence type="predicted"/>
<reference evidence="3 4" key="1">
    <citation type="submission" date="2024-10" db="EMBL/GenBank/DDBJ databases">
        <title>Updated reference genomes for cyclostephanoid diatoms.</title>
        <authorList>
            <person name="Roberts W.R."/>
            <person name="Alverson A.J."/>
        </authorList>
    </citation>
    <scope>NUCLEOTIDE SEQUENCE [LARGE SCALE GENOMIC DNA]</scope>
    <source>
        <strain evidence="3 4">AJA232-27</strain>
    </source>
</reference>
<dbReference type="SUPFAM" id="SSF82171">
    <property type="entry name" value="DPP6 N-terminal domain-like"/>
    <property type="match status" value="1"/>
</dbReference>